<name>A0A381RE62_9ZZZZ</name>
<sequence>MARQAPSHIGSTAPQQAKYASALFNKFCSDVKAMEGTAPLLDLGPSTTRNVMYWLRGNHPVSAFDIMVHEMTDQISLDYEDCAFGGVLAWTVLSHLGPGQARQLMREIGRVLRPRGCLFAVFDGDGRRIPGAQRYQIIDAKNLEFEPIEGRGTARAVLTREVETLFQPFRGTRIMVMRHGSREVLGKQP</sequence>
<dbReference type="Gene3D" id="3.40.50.150">
    <property type="entry name" value="Vaccinia Virus protein VP39"/>
    <property type="match status" value="1"/>
</dbReference>
<proteinExistence type="predicted"/>
<accession>A0A381RE62</accession>
<organism evidence="1">
    <name type="scientific">marine metagenome</name>
    <dbReference type="NCBI Taxonomy" id="408172"/>
    <lineage>
        <taxon>unclassified sequences</taxon>
        <taxon>metagenomes</taxon>
        <taxon>ecological metagenomes</taxon>
    </lineage>
</organism>
<dbReference type="EMBL" id="UINC01001866">
    <property type="protein sequence ID" value="SUZ90096.1"/>
    <property type="molecule type" value="Genomic_DNA"/>
</dbReference>
<protein>
    <submittedName>
        <fullName evidence="1">Uncharacterized protein</fullName>
    </submittedName>
</protein>
<evidence type="ECO:0000313" key="1">
    <source>
        <dbReference type="EMBL" id="SUZ90096.1"/>
    </source>
</evidence>
<dbReference type="SUPFAM" id="SSF53335">
    <property type="entry name" value="S-adenosyl-L-methionine-dependent methyltransferases"/>
    <property type="match status" value="1"/>
</dbReference>
<dbReference type="InterPro" id="IPR029063">
    <property type="entry name" value="SAM-dependent_MTases_sf"/>
</dbReference>
<dbReference type="AlphaFoldDB" id="A0A381RE62"/>
<reference evidence="1" key="1">
    <citation type="submission" date="2018-05" db="EMBL/GenBank/DDBJ databases">
        <authorList>
            <person name="Lanie J.A."/>
            <person name="Ng W.-L."/>
            <person name="Kazmierczak K.M."/>
            <person name="Andrzejewski T.M."/>
            <person name="Davidsen T.M."/>
            <person name="Wayne K.J."/>
            <person name="Tettelin H."/>
            <person name="Glass J.I."/>
            <person name="Rusch D."/>
            <person name="Podicherti R."/>
            <person name="Tsui H.-C.T."/>
            <person name="Winkler M.E."/>
        </authorList>
    </citation>
    <scope>NUCLEOTIDE SEQUENCE</scope>
</reference>
<gene>
    <name evidence="1" type="ORF">METZ01_LOCUS42950</name>
</gene>